<feature type="domain" description="DUF5689" evidence="1">
    <location>
        <begin position="43"/>
        <end position="273"/>
    </location>
</feature>
<protein>
    <submittedName>
        <fullName evidence="2">Choice-of-anchor J domain-containing protein</fullName>
    </submittedName>
</protein>
<evidence type="ECO:0000313" key="2">
    <source>
        <dbReference type="EMBL" id="MBK1894482.1"/>
    </source>
</evidence>
<keyword evidence="3" id="KW-1185">Reference proteome</keyword>
<evidence type="ECO:0000259" key="1">
    <source>
        <dbReference type="Pfam" id="PF18942"/>
    </source>
</evidence>
<comment type="caution">
    <text evidence="2">The sequence shown here is derived from an EMBL/GenBank/DDBJ whole genome shotgun (WGS) entry which is preliminary data.</text>
</comment>
<dbReference type="Gene3D" id="2.60.120.200">
    <property type="match status" value="1"/>
</dbReference>
<dbReference type="PROSITE" id="PS51257">
    <property type="entry name" value="PROKAR_LIPOPROTEIN"/>
    <property type="match status" value="1"/>
</dbReference>
<accession>A0ABS1FPY3</accession>
<dbReference type="RefSeq" id="WP_200242074.1">
    <property type="nucleotide sequence ID" value="NZ_JAENHK010000001.1"/>
</dbReference>
<sequence>MNIEKYFILLVGVAFAAISLISCVQKDDWETPPIRCTNRFPEATMTMADFKAQTPKTGFILIEEDQIFDGYVISSDENGNFYKTISFQDKPENPTVGLQIEVDKPGNYADLPVGAHIRINARGLRLGLDRGVVKIGSVDPTYPIGRIPGALFSRYISGVCKGSGLDIANMVPLKLDNLKLTQDVNYLNMLVRVSNVQFAPSELGKSYINYVAGSGVDTGRSVVDVKGNATVLRNSGFSTFGATLLPEGKGDLTFVVNRYNTSWQMMIRNLNDVQFTGKRFFFEGFDGGNLDNWFNVSVTGSQVWNIQQFGNPRPCVVMNGLNNANEDWLISKPISLQGFTAATLSFDTDVRYNGNPLEVFITENYTGDPTTTTWIPLSAVLDPNASLFNTWTYSGDINLNAYLNKDVSIGFKYTSLPSAAATWQLDNIRIVGD</sequence>
<gene>
    <name evidence="2" type="ORF">JHL15_01790</name>
</gene>
<dbReference type="NCBIfam" id="NF038128">
    <property type="entry name" value="choice_anch_J"/>
    <property type="match status" value="1"/>
</dbReference>
<dbReference type="Pfam" id="PF18942">
    <property type="entry name" value="DUF5689"/>
    <property type="match status" value="1"/>
</dbReference>
<dbReference type="InterPro" id="IPR043744">
    <property type="entry name" value="DUF5689"/>
</dbReference>
<proteinExistence type="predicted"/>
<organism evidence="2 3">
    <name type="scientific">Chryseobacterium paridis</name>
    <dbReference type="NCBI Taxonomy" id="2800328"/>
    <lineage>
        <taxon>Bacteria</taxon>
        <taxon>Pseudomonadati</taxon>
        <taxon>Bacteroidota</taxon>
        <taxon>Flavobacteriia</taxon>
        <taxon>Flavobacteriales</taxon>
        <taxon>Weeksellaceae</taxon>
        <taxon>Chryseobacterium group</taxon>
        <taxon>Chryseobacterium</taxon>
    </lineage>
</organism>
<name>A0ABS1FPY3_9FLAO</name>
<evidence type="ECO:0000313" key="3">
    <source>
        <dbReference type="Proteomes" id="UP000628669"/>
    </source>
</evidence>
<dbReference type="Proteomes" id="UP000628669">
    <property type="component" value="Unassembled WGS sequence"/>
</dbReference>
<dbReference type="EMBL" id="JAENHK010000001">
    <property type="protein sequence ID" value="MBK1894482.1"/>
    <property type="molecule type" value="Genomic_DNA"/>
</dbReference>
<reference evidence="3" key="1">
    <citation type="submission" date="2021-01" db="EMBL/GenBank/DDBJ databases">
        <title>Genome public.</title>
        <authorList>
            <person name="Liu C."/>
            <person name="Sun Q."/>
        </authorList>
    </citation>
    <scope>NUCLEOTIDE SEQUENCE [LARGE SCALE GENOMIC DNA]</scope>
    <source>
        <strain evidence="3">YIM B02567</strain>
    </source>
</reference>